<keyword evidence="12" id="KW-1185">Reference proteome</keyword>
<keyword evidence="3 10" id="KW-0813">Transport</keyword>
<evidence type="ECO:0000313" key="12">
    <source>
        <dbReference type="Proteomes" id="UP000886523"/>
    </source>
</evidence>
<dbReference type="Proteomes" id="UP000886523">
    <property type="component" value="Unassembled WGS sequence"/>
</dbReference>
<comment type="subcellular location">
    <subcellularLocation>
        <location evidence="1">Mitochondrion membrane</location>
        <topology evidence="1">Multi-pass membrane protein</topology>
    </subcellularLocation>
</comment>
<feature type="repeat" description="Solcar" evidence="9">
    <location>
        <begin position="231"/>
        <end position="328"/>
    </location>
</feature>
<protein>
    <recommendedName>
        <fullName evidence="13">Mitochondrial carrier</fullName>
    </recommendedName>
</protein>
<accession>A0A9P6BBS5</accession>
<organism evidence="11 12">
    <name type="scientific">Hydnum rufescens UP504</name>
    <dbReference type="NCBI Taxonomy" id="1448309"/>
    <lineage>
        <taxon>Eukaryota</taxon>
        <taxon>Fungi</taxon>
        <taxon>Dikarya</taxon>
        <taxon>Basidiomycota</taxon>
        <taxon>Agaricomycotina</taxon>
        <taxon>Agaricomycetes</taxon>
        <taxon>Cantharellales</taxon>
        <taxon>Hydnaceae</taxon>
        <taxon>Hydnum</taxon>
    </lineage>
</organism>
<evidence type="ECO:0000256" key="9">
    <source>
        <dbReference type="PROSITE-ProRule" id="PRU00282"/>
    </source>
</evidence>
<dbReference type="Gene3D" id="1.50.40.10">
    <property type="entry name" value="Mitochondrial carrier domain"/>
    <property type="match status" value="1"/>
</dbReference>
<dbReference type="AlphaFoldDB" id="A0A9P6BBS5"/>
<comment type="caution">
    <text evidence="11">The sequence shown here is derived from an EMBL/GenBank/DDBJ whole genome shotgun (WGS) entry which is preliminary data.</text>
</comment>
<dbReference type="InterPro" id="IPR050567">
    <property type="entry name" value="Mitochondrial_Carrier"/>
</dbReference>
<evidence type="ECO:0000256" key="8">
    <source>
        <dbReference type="ARBA" id="ARBA00023136"/>
    </source>
</evidence>
<evidence type="ECO:0000256" key="6">
    <source>
        <dbReference type="ARBA" id="ARBA00022989"/>
    </source>
</evidence>
<feature type="repeat" description="Solcar" evidence="9">
    <location>
        <begin position="19"/>
        <end position="102"/>
    </location>
</feature>
<dbReference type="EMBL" id="MU128911">
    <property type="protein sequence ID" value="KAF9520515.1"/>
    <property type="molecule type" value="Genomic_DNA"/>
</dbReference>
<dbReference type="PANTHER" id="PTHR45624:SF9">
    <property type="entry name" value="CARRIER PROTEIN, PUTATIVE (AFU_ORTHOLOGUE AFUA_4G06390)-RELATED"/>
    <property type="match status" value="1"/>
</dbReference>
<evidence type="ECO:0000256" key="7">
    <source>
        <dbReference type="ARBA" id="ARBA00023128"/>
    </source>
</evidence>
<name>A0A9P6BBS5_9AGAM</name>
<feature type="repeat" description="Solcar" evidence="9">
    <location>
        <begin position="116"/>
        <end position="210"/>
    </location>
</feature>
<dbReference type="PANTHER" id="PTHR45624">
    <property type="entry name" value="MITOCHONDRIAL BASIC AMINO ACIDS TRANSPORTER-RELATED"/>
    <property type="match status" value="1"/>
</dbReference>
<reference evidence="11" key="1">
    <citation type="journal article" date="2020" name="Nat. Commun.">
        <title>Large-scale genome sequencing of mycorrhizal fungi provides insights into the early evolution of symbiotic traits.</title>
        <authorList>
            <person name="Miyauchi S."/>
            <person name="Kiss E."/>
            <person name="Kuo A."/>
            <person name="Drula E."/>
            <person name="Kohler A."/>
            <person name="Sanchez-Garcia M."/>
            <person name="Morin E."/>
            <person name="Andreopoulos B."/>
            <person name="Barry K.W."/>
            <person name="Bonito G."/>
            <person name="Buee M."/>
            <person name="Carver A."/>
            <person name="Chen C."/>
            <person name="Cichocki N."/>
            <person name="Clum A."/>
            <person name="Culley D."/>
            <person name="Crous P.W."/>
            <person name="Fauchery L."/>
            <person name="Girlanda M."/>
            <person name="Hayes R.D."/>
            <person name="Keri Z."/>
            <person name="LaButti K."/>
            <person name="Lipzen A."/>
            <person name="Lombard V."/>
            <person name="Magnuson J."/>
            <person name="Maillard F."/>
            <person name="Murat C."/>
            <person name="Nolan M."/>
            <person name="Ohm R.A."/>
            <person name="Pangilinan J."/>
            <person name="Pereira M.F."/>
            <person name="Perotto S."/>
            <person name="Peter M."/>
            <person name="Pfister S."/>
            <person name="Riley R."/>
            <person name="Sitrit Y."/>
            <person name="Stielow J.B."/>
            <person name="Szollosi G."/>
            <person name="Zifcakova L."/>
            <person name="Stursova M."/>
            <person name="Spatafora J.W."/>
            <person name="Tedersoo L."/>
            <person name="Vaario L.M."/>
            <person name="Yamada A."/>
            <person name="Yan M."/>
            <person name="Wang P."/>
            <person name="Xu J."/>
            <person name="Bruns T."/>
            <person name="Baldrian P."/>
            <person name="Vilgalys R."/>
            <person name="Dunand C."/>
            <person name="Henrissat B."/>
            <person name="Grigoriev I.V."/>
            <person name="Hibbett D."/>
            <person name="Nagy L.G."/>
            <person name="Martin F.M."/>
        </authorList>
    </citation>
    <scope>NUCLEOTIDE SEQUENCE</scope>
    <source>
        <strain evidence="11">UP504</strain>
    </source>
</reference>
<evidence type="ECO:0000256" key="1">
    <source>
        <dbReference type="ARBA" id="ARBA00004225"/>
    </source>
</evidence>
<proteinExistence type="inferred from homology"/>
<keyword evidence="5" id="KW-0677">Repeat</keyword>
<keyword evidence="6" id="KW-1133">Transmembrane helix</keyword>
<evidence type="ECO:0000256" key="3">
    <source>
        <dbReference type="ARBA" id="ARBA00022448"/>
    </source>
</evidence>
<keyword evidence="7" id="KW-0496">Mitochondrion</keyword>
<dbReference type="SUPFAM" id="SSF103506">
    <property type="entry name" value="Mitochondrial carrier"/>
    <property type="match status" value="1"/>
</dbReference>
<evidence type="ECO:0000256" key="10">
    <source>
        <dbReference type="RuleBase" id="RU000488"/>
    </source>
</evidence>
<comment type="similarity">
    <text evidence="2 10">Belongs to the mitochondrial carrier (TC 2.A.29) family.</text>
</comment>
<evidence type="ECO:0000256" key="5">
    <source>
        <dbReference type="ARBA" id="ARBA00022737"/>
    </source>
</evidence>
<evidence type="ECO:0000313" key="11">
    <source>
        <dbReference type="EMBL" id="KAF9520515.1"/>
    </source>
</evidence>
<dbReference type="InterPro" id="IPR018108">
    <property type="entry name" value="MCP_transmembrane"/>
</dbReference>
<evidence type="ECO:0000256" key="4">
    <source>
        <dbReference type="ARBA" id="ARBA00022692"/>
    </source>
</evidence>
<dbReference type="InterPro" id="IPR023395">
    <property type="entry name" value="MCP_dom_sf"/>
</dbReference>
<evidence type="ECO:0000256" key="2">
    <source>
        <dbReference type="ARBA" id="ARBA00006375"/>
    </source>
</evidence>
<dbReference type="Pfam" id="PF00153">
    <property type="entry name" value="Mito_carr"/>
    <property type="match status" value="3"/>
</dbReference>
<dbReference type="OrthoDB" id="2382881at2759"/>
<dbReference type="PROSITE" id="PS50920">
    <property type="entry name" value="SOLCAR"/>
    <property type="match status" value="3"/>
</dbReference>
<evidence type="ECO:0008006" key="13">
    <source>
        <dbReference type="Google" id="ProtNLM"/>
    </source>
</evidence>
<keyword evidence="4 9" id="KW-0812">Transmembrane</keyword>
<gene>
    <name evidence="11" type="ORF">BS47DRAFT_638387</name>
</gene>
<keyword evidence="8 9" id="KW-0472">Membrane</keyword>
<sequence>MGQKNTLVGSVQAYAEQAVKNNRTVVSATLASLVGTSAGYPLDSLKSRLQANRTPITLASLAKKVWREEGFAGFYRGIWIPLITISAVRAVSFSIYTRTKDILHDNNMLNRGTLFDVSSAGGLGGILSGAVISVGSAPFELVKVRRQLEYSIAEQRGIAIIKPPNTLDAVADIVRRSGVTGLYTGFRLHFVRDTLGTGLYFAEYEAFRHVLGRRPSGVQGPQPSWLPFHIPESTLPFLCGSVAGVTAWAIIYPLDVAKTKLQQRALSGGHYRSAFETLTRLVRGPDPNNPKPVVSGIARLYRGLGVSGCRSVITHGVLWTLFDYAGSYIDSIPDRSRPPLIS</sequence>
<dbReference type="GO" id="GO:0031966">
    <property type="term" value="C:mitochondrial membrane"/>
    <property type="evidence" value="ECO:0007669"/>
    <property type="project" value="UniProtKB-SubCell"/>
</dbReference>
<dbReference type="GO" id="GO:0022857">
    <property type="term" value="F:transmembrane transporter activity"/>
    <property type="evidence" value="ECO:0007669"/>
    <property type="project" value="TreeGrafter"/>
</dbReference>